<feature type="compositionally biased region" description="Pro residues" evidence="1">
    <location>
        <begin position="1"/>
        <end position="19"/>
    </location>
</feature>
<proteinExistence type="predicted"/>
<name>A0A5B7J294_PORTR</name>
<evidence type="ECO:0000313" key="3">
    <source>
        <dbReference type="Proteomes" id="UP000324222"/>
    </source>
</evidence>
<dbReference type="AlphaFoldDB" id="A0A5B7J294"/>
<keyword evidence="3" id="KW-1185">Reference proteome</keyword>
<gene>
    <name evidence="2" type="ORF">E2C01_082987</name>
</gene>
<dbReference type="Proteomes" id="UP000324222">
    <property type="component" value="Unassembled WGS sequence"/>
</dbReference>
<accession>A0A5B7J294</accession>
<comment type="caution">
    <text evidence="2">The sequence shown here is derived from an EMBL/GenBank/DDBJ whole genome shotgun (WGS) entry which is preliminary data.</text>
</comment>
<protein>
    <submittedName>
        <fullName evidence="2">Uncharacterized protein</fullName>
    </submittedName>
</protein>
<dbReference type="EMBL" id="VSRR010076619">
    <property type="protein sequence ID" value="MPC88096.1"/>
    <property type="molecule type" value="Genomic_DNA"/>
</dbReference>
<evidence type="ECO:0000256" key="1">
    <source>
        <dbReference type="SAM" id="MobiDB-lite"/>
    </source>
</evidence>
<sequence length="70" mass="7770">MIPLTTPPPPPPPPTPPPSRASQKQISTFSQLHFALTDFLDHFDISKYYSLSVVSSRSSLRPTDQEMTAD</sequence>
<evidence type="ECO:0000313" key="2">
    <source>
        <dbReference type="EMBL" id="MPC88096.1"/>
    </source>
</evidence>
<reference evidence="2 3" key="1">
    <citation type="submission" date="2019-05" db="EMBL/GenBank/DDBJ databases">
        <title>Another draft genome of Portunus trituberculatus and its Hox gene families provides insights of decapod evolution.</title>
        <authorList>
            <person name="Jeong J.-H."/>
            <person name="Song I."/>
            <person name="Kim S."/>
            <person name="Choi T."/>
            <person name="Kim D."/>
            <person name="Ryu S."/>
            <person name="Kim W."/>
        </authorList>
    </citation>
    <scope>NUCLEOTIDE SEQUENCE [LARGE SCALE GENOMIC DNA]</scope>
    <source>
        <tissue evidence="2">Muscle</tissue>
    </source>
</reference>
<feature type="region of interest" description="Disordered" evidence="1">
    <location>
        <begin position="1"/>
        <end position="26"/>
    </location>
</feature>
<organism evidence="2 3">
    <name type="scientific">Portunus trituberculatus</name>
    <name type="common">Swimming crab</name>
    <name type="synonym">Neptunus trituberculatus</name>
    <dbReference type="NCBI Taxonomy" id="210409"/>
    <lineage>
        <taxon>Eukaryota</taxon>
        <taxon>Metazoa</taxon>
        <taxon>Ecdysozoa</taxon>
        <taxon>Arthropoda</taxon>
        <taxon>Crustacea</taxon>
        <taxon>Multicrustacea</taxon>
        <taxon>Malacostraca</taxon>
        <taxon>Eumalacostraca</taxon>
        <taxon>Eucarida</taxon>
        <taxon>Decapoda</taxon>
        <taxon>Pleocyemata</taxon>
        <taxon>Brachyura</taxon>
        <taxon>Eubrachyura</taxon>
        <taxon>Portunoidea</taxon>
        <taxon>Portunidae</taxon>
        <taxon>Portuninae</taxon>
        <taxon>Portunus</taxon>
    </lineage>
</organism>